<dbReference type="Gene3D" id="1.10.10.10">
    <property type="entry name" value="Winged helix-like DNA-binding domain superfamily/Winged helix DNA-binding domain"/>
    <property type="match status" value="1"/>
</dbReference>
<comment type="caution">
    <text evidence="1">The sequence shown here is derived from an EMBL/GenBank/DDBJ whole genome shotgun (WGS) entry which is preliminary data.</text>
</comment>
<reference evidence="1 2" key="1">
    <citation type="submission" date="2022-10" db="EMBL/GenBank/DDBJ databases">
        <title>Pararhodobacter sp. nov., isolated from marine algae.</title>
        <authorList>
            <person name="Choi B.J."/>
            <person name="Kim J.M."/>
            <person name="Lee J.K."/>
            <person name="Choi D.G."/>
            <person name="Jeon C.O."/>
        </authorList>
    </citation>
    <scope>NUCLEOTIDE SEQUENCE [LARGE SCALE GENOMIC DNA]</scope>
    <source>
        <strain evidence="1 2">ZQ420</strain>
    </source>
</reference>
<sequence length="217" mass="23446">MAETETPALLPVDVADDLRAMLAAFPLPEGVADADMNQEEIAQAIGKTVNTVAKWTRAGMPVVQEGGQGRSYVYRLSHCWAWVNDREAREKAASAHNAAQVTALQAHFLGVDVAQPEATLTPKERKEMAMASVAWDQAARLKRSLVPLDEVIDLCDTLLTIVREGLDGLSDRLERELGLTPSQAGAVQRASADAINAMRVRIEDAELAERDGGDGFV</sequence>
<name>A0ABT3H438_9RHOB</name>
<dbReference type="Proteomes" id="UP001208938">
    <property type="component" value="Unassembled WGS sequence"/>
</dbReference>
<dbReference type="InterPro" id="IPR010906">
    <property type="entry name" value="Phage_lambda_Nu1_terminase-ssu"/>
</dbReference>
<dbReference type="InterPro" id="IPR009061">
    <property type="entry name" value="DNA-bd_dom_put_sf"/>
</dbReference>
<proteinExistence type="predicted"/>
<gene>
    <name evidence="1" type="ORF">OKW52_20385</name>
</gene>
<keyword evidence="2" id="KW-1185">Reference proteome</keyword>
<dbReference type="Pfam" id="PF07471">
    <property type="entry name" value="Phage_Nu1"/>
    <property type="match status" value="1"/>
</dbReference>
<accession>A0ABT3H438</accession>
<organism evidence="1 2">
    <name type="scientific">Pararhodobacter zhoushanensis</name>
    <dbReference type="NCBI Taxonomy" id="2479545"/>
    <lineage>
        <taxon>Bacteria</taxon>
        <taxon>Pseudomonadati</taxon>
        <taxon>Pseudomonadota</taxon>
        <taxon>Alphaproteobacteria</taxon>
        <taxon>Rhodobacterales</taxon>
        <taxon>Paracoccaceae</taxon>
        <taxon>Pararhodobacter</taxon>
    </lineage>
</organism>
<evidence type="ECO:0000313" key="2">
    <source>
        <dbReference type="Proteomes" id="UP001208938"/>
    </source>
</evidence>
<dbReference type="SUPFAM" id="SSF46955">
    <property type="entry name" value="Putative DNA-binding domain"/>
    <property type="match status" value="1"/>
</dbReference>
<protein>
    <submittedName>
        <fullName evidence="1">Terminase small subunit</fullName>
    </submittedName>
</protein>
<dbReference type="EMBL" id="JAPDFL010000001">
    <property type="protein sequence ID" value="MCW1934546.1"/>
    <property type="molecule type" value="Genomic_DNA"/>
</dbReference>
<dbReference type="RefSeq" id="WP_264507331.1">
    <property type="nucleotide sequence ID" value="NZ_JAPDFL010000001.1"/>
</dbReference>
<evidence type="ECO:0000313" key="1">
    <source>
        <dbReference type="EMBL" id="MCW1934546.1"/>
    </source>
</evidence>
<dbReference type="InterPro" id="IPR036388">
    <property type="entry name" value="WH-like_DNA-bd_sf"/>
</dbReference>